<evidence type="ECO:0000256" key="1">
    <source>
        <dbReference type="ARBA" id="ARBA00004651"/>
    </source>
</evidence>
<dbReference type="GO" id="GO:0061590">
    <property type="term" value="P:calcium activated phosphatidylcholine scrambling"/>
    <property type="evidence" value="ECO:0007669"/>
    <property type="project" value="TreeGrafter"/>
</dbReference>
<evidence type="ECO:0000259" key="9">
    <source>
        <dbReference type="Pfam" id="PF04547"/>
    </source>
</evidence>
<comment type="subcellular location">
    <subcellularLocation>
        <location evidence="1">Cell membrane</location>
        <topology evidence="1">Multi-pass membrane protein</topology>
    </subcellularLocation>
    <subcellularLocation>
        <location evidence="8">Membrane</location>
        <topology evidence="8">Multi-pass membrane protein</topology>
    </subcellularLocation>
</comment>
<dbReference type="PANTHER" id="PTHR12308">
    <property type="entry name" value="ANOCTAMIN"/>
    <property type="match status" value="1"/>
</dbReference>
<dbReference type="GeneTree" id="ENSGT00940000158969"/>
<reference evidence="11" key="2">
    <citation type="submission" date="2025-08" db="UniProtKB">
        <authorList>
            <consortium name="Ensembl"/>
        </authorList>
    </citation>
    <scope>IDENTIFICATION</scope>
</reference>
<keyword evidence="12" id="KW-1185">Reference proteome</keyword>
<feature type="transmembrane region" description="Helical" evidence="8">
    <location>
        <begin position="589"/>
        <end position="612"/>
    </location>
</feature>
<dbReference type="InterPro" id="IPR007632">
    <property type="entry name" value="Anoctamin"/>
</dbReference>
<dbReference type="Proteomes" id="UP000472265">
    <property type="component" value="Chromosome 14"/>
</dbReference>
<comment type="similarity">
    <text evidence="2 8">Belongs to the anoctamin family.</text>
</comment>
<evidence type="ECO:0000256" key="4">
    <source>
        <dbReference type="ARBA" id="ARBA00022692"/>
    </source>
</evidence>
<dbReference type="InterPro" id="IPR032394">
    <property type="entry name" value="Anoct_dimer"/>
</dbReference>
<evidence type="ECO:0000256" key="3">
    <source>
        <dbReference type="ARBA" id="ARBA00022475"/>
    </source>
</evidence>
<feature type="transmembrane region" description="Helical" evidence="8">
    <location>
        <begin position="646"/>
        <end position="665"/>
    </location>
</feature>
<feature type="domain" description="Anoctamin dimerisation" evidence="10">
    <location>
        <begin position="47"/>
        <end position="270"/>
    </location>
</feature>
<proteinExistence type="inferred from homology"/>
<reference evidence="11" key="1">
    <citation type="submission" date="2021-04" db="EMBL/GenBank/DDBJ databases">
        <authorList>
            <consortium name="Wellcome Sanger Institute Data Sharing"/>
        </authorList>
    </citation>
    <scope>NUCLEOTIDE SEQUENCE [LARGE SCALE GENOMIC DNA]</scope>
</reference>
<dbReference type="Ensembl" id="ENSSAUT00010013336.1">
    <property type="protein sequence ID" value="ENSSAUP00010012544.1"/>
    <property type="gene ID" value="ENSSAUG00010002478.1"/>
</dbReference>
<sequence length="745" mass="85993">MGTLADVIRTVISPHCAANLSYFFDYLSSEPCFCPQTEFNDKEDSLFFNDGVRRIDFILVYEDEDKKEFEKRHTFQRKKRRREYFEASLMKMGMELEATKSVIDEKLTFVKVHMPWDVLCTYAEVLHIKLPIQPNDLSSRPSPWRYLSCITKYFYPNEDLIRKEAEFFTAPFEKDRLDFFHVRDRDAFFTESMRSRMAYYILSRAPYEIRGSIKKFGITKLLDGGVYKAAYPLHDCRFNVKSKEEGCPNERFLLYQEWAHPKSFYKMQPLDLIRKYYGEKIGIYFAWLGFYTIMLALAAVVGLGCFIYGYKTQETSTWSKEVCDPEIGGKIVMCPQCDRECKYWRLNSTCEASKVKEKVPYTACGRCVRVSIGIGTVLFWILLIVASIVAITVYRLAAFFAFSARLRAQDLKELEPLKEYVTPQMATSVTASLISFVVIMILNILYERVAIWITDFELPRTKTDYENSLTLKMFLFQFVNYYSSCFYIAFAKGKAVGYPGDPVYLLGKYRNEECDPGGCLIELTTQLSIIMGGKAIWNNIQEVLLPWVKNVIFRYCTRVASEKVIPRWEQDYQLQPVSKLGLFYEYLEMVIQFGFVTLFVASFPLAPVLALVNNLFEIRVDAWKITTQFRRVVPEKAQDIGAWQPILQGVAILAVATNAMIIAFTSDMIPRLVYYWSFSVYPYGKSSGHTMEGYINSSLSVFNTDDFSNFSMPIGKVPNMTTCRYVCVLHIVVSANVVGHSSCPT</sequence>
<reference evidence="11" key="3">
    <citation type="submission" date="2025-09" db="UniProtKB">
        <authorList>
            <consortium name="Ensembl"/>
        </authorList>
    </citation>
    <scope>IDENTIFICATION</scope>
</reference>
<evidence type="ECO:0000256" key="2">
    <source>
        <dbReference type="ARBA" id="ARBA00009671"/>
    </source>
</evidence>
<dbReference type="GO" id="GO:0046983">
    <property type="term" value="F:protein dimerization activity"/>
    <property type="evidence" value="ECO:0007669"/>
    <property type="project" value="InterPro"/>
</dbReference>
<feature type="transmembrane region" description="Helical" evidence="8">
    <location>
        <begin position="284"/>
        <end position="310"/>
    </location>
</feature>
<dbReference type="AlphaFoldDB" id="A0A671UIN0"/>
<dbReference type="Pfam" id="PF04547">
    <property type="entry name" value="Anoctamin"/>
    <property type="match status" value="2"/>
</dbReference>
<gene>
    <name evidence="11" type="primary">ANO6</name>
    <name evidence="11" type="synonym">ano6</name>
</gene>
<keyword evidence="4 8" id="KW-0812">Transmembrane</keyword>
<dbReference type="GO" id="GO:0005254">
    <property type="term" value="F:chloride channel activity"/>
    <property type="evidence" value="ECO:0007669"/>
    <property type="project" value="TreeGrafter"/>
</dbReference>
<evidence type="ECO:0000256" key="6">
    <source>
        <dbReference type="ARBA" id="ARBA00023136"/>
    </source>
</evidence>
<dbReference type="GO" id="GO:0061589">
    <property type="term" value="P:calcium activated phosphatidylserine scrambling"/>
    <property type="evidence" value="ECO:0007669"/>
    <property type="project" value="TreeGrafter"/>
</dbReference>
<feature type="transmembrane region" description="Helical" evidence="8">
    <location>
        <begin position="469"/>
        <end position="490"/>
    </location>
</feature>
<evidence type="ECO:0000313" key="12">
    <source>
        <dbReference type="Proteomes" id="UP000472265"/>
    </source>
</evidence>
<comment type="caution">
    <text evidence="8">Lacks conserved residue(s) required for the propagation of feature annotation.</text>
</comment>
<feature type="domain" description="Anoctamin transmembrane" evidence="9">
    <location>
        <begin position="273"/>
        <end position="312"/>
    </location>
</feature>
<dbReference type="PANTHER" id="PTHR12308:SF21">
    <property type="entry name" value="ANOCTAMIN-6"/>
    <property type="match status" value="1"/>
</dbReference>
<organism evidence="11 12">
    <name type="scientific">Sparus aurata</name>
    <name type="common">Gilthead sea bream</name>
    <dbReference type="NCBI Taxonomy" id="8175"/>
    <lineage>
        <taxon>Eukaryota</taxon>
        <taxon>Metazoa</taxon>
        <taxon>Chordata</taxon>
        <taxon>Craniata</taxon>
        <taxon>Vertebrata</taxon>
        <taxon>Euteleostomi</taxon>
        <taxon>Actinopterygii</taxon>
        <taxon>Neopterygii</taxon>
        <taxon>Teleostei</taxon>
        <taxon>Neoteleostei</taxon>
        <taxon>Acanthomorphata</taxon>
        <taxon>Eupercaria</taxon>
        <taxon>Spariformes</taxon>
        <taxon>Sparidae</taxon>
        <taxon>Sparus</taxon>
    </lineage>
</organism>
<evidence type="ECO:0000256" key="5">
    <source>
        <dbReference type="ARBA" id="ARBA00022989"/>
    </source>
</evidence>
<evidence type="ECO:0000259" key="10">
    <source>
        <dbReference type="Pfam" id="PF16178"/>
    </source>
</evidence>
<feature type="domain" description="Anoctamin transmembrane" evidence="9">
    <location>
        <begin position="357"/>
        <end position="689"/>
    </location>
</feature>
<dbReference type="GO" id="GO:0005886">
    <property type="term" value="C:plasma membrane"/>
    <property type="evidence" value="ECO:0007669"/>
    <property type="project" value="UniProtKB-SubCell"/>
</dbReference>
<evidence type="ECO:0000256" key="7">
    <source>
        <dbReference type="ARBA" id="ARBA00023180"/>
    </source>
</evidence>
<protein>
    <recommendedName>
        <fullName evidence="8">Anoctamin</fullName>
    </recommendedName>
</protein>
<keyword evidence="3" id="KW-1003">Cell membrane</keyword>
<keyword evidence="6 8" id="KW-0472">Membrane</keyword>
<evidence type="ECO:0000256" key="8">
    <source>
        <dbReference type="RuleBase" id="RU280814"/>
    </source>
</evidence>
<keyword evidence="7" id="KW-0325">Glycoprotein</keyword>
<accession>A0A671UIN0</accession>
<evidence type="ECO:0000313" key="11">
    <source>
        <dbReference type="Ensembl" id="ENSSAUP00010012544.1"/>
    </source>
</evidence>
<dbReference type="Pfam" id="PF16178">
    <property type="entry name" value="Anoct_dimer"/>
    <property type="match status" value="1"/>
</dbReference>
<name>A0A671UIN0_SPAAU</name>
<keyword evidence="5 8" id="KW-1133">Transmembrane helix</keyword>
<feature type="transmembrane region" description="Helical" evidence="8">
    <location>
        <begin position="378"/>
        <end position="404"/>
    </location>
</feature>
<dbReference type="InterPro" id="IPR049452">
    <property type="entry name" value="Anoctamin_TM"/>
</dbReference>
<feature type="transmembrane region" description="Helical" evidence="8">
    <location>
        <begin position="425"/>
        <end position="446"/>
    </location>
</feature>